<dbReference type="PIRSF" id="PIRSF000267">
    <property type="entry name" value="Cyt_oxidse_sub2"/>
    <property type="match status" value="1"/>
</dbReference>
<evidence type="ECO:0000256" key="12">
    <source>
        <dbReference type="SAM" id="Phobius"/>
    </source>
</evidence>
<sequence>MFDYGMLKELWWGLVVLLLSGFFIMDGFDMGIGFLLPWIGKSDIERRVLLNSVGPHWEGNQVWFITAGGALFAAWPIVYATAFSGFYVAMLLVLWALFFRPVGFDYRSKIENPKWRLFWDTGLFIGGTVPALVFGVALGNLFLGVPFRLDNLMRSFYEGSFWELLNPFGLAAGILSLCMISLHGGAYLMMRTQSVLHQRASKAVRYLSVCTGVLYAAIGLWVVRIPGYRILSGPGPQDMPNPLAKTVVREQGAWLNNFHAHPNLWGIVITVLAGSCLAFLGGWFKNGRLAFTGSTLTGVGVILTAAVSLFPFILPSSLDPGSSLTAWDATSSRLTLLVMFWATVILTPIIIIYTSWAYWVLRGPITVESVQREEHTLY</sequence>
<evidence type="ECO:0000256" key="3">
    <source>
        <dbReference type="ARBA" id="ARBA00022448"/>
    </source>
</evidence>
<keyword evidence="8" id="KW-0249">Electron transport</keyword>
<proteinExistence type="inferred from homology"/>
<keyword evidence="4" id="KW-1003">Cell membrane</keyword>
<keyword evidence="11 12" id="KW-0472">Membrane</keyword>
<accession>I0IN60</accession>
<dbReference type="GO" id="GO:0005886">
    <property type="term" value="C:plasma membrane"/>
    <property type="evidence" value="ECO:0007669"/>
    <property type="project" value="UniProtKB-SubCell"/>
</dbReference>
<dbReference type="PATRIC" id="fig|1162668.3.peg.1164"/>
<dbReference type="GO" id="GO:0070069">
    <property type="term" value="C:cytochrome complex"/>
    <property type="evidence" value="ECO:0007669"/>
    <property type="project" value="TreeGrafter"/>
</dbReference>
<evidence type="ECO:0000256" key="4">
    <source>
        <dbReference type="ARBA" id="ARBA00022475"/>
    </source>
</evidence>
<comment type="similarity">
    <text evidence="2">Belongs to the cytochrome ubiquinol oxidase subunit 2 family.</text>
</comment>
<dbReference type="AlphaFoldDB" id="I0IN60"/>
<keyword evidence="6 12" id="KW-0812">Transmembrane</keyword>
<dbReference type="RefSeq" id="WP_014449200.1">
    <property type="nucleotide sequence ID" value="NC_017094.1"/>
</dbReference>
<comment type="subcellular location">
    <subcellularLocation>
        <location evidence="1">Cell membrane</location>
        <topology evidence="1">Multi-pass membrane protein</topology>
    </subcellularLocation>
</comment>
<gene>
    <name evidence="13" type="ordered locus">LFE_1006</name>
</gene>
<keyword evidence="14" id="KW-1185">Reference proteome</keyword>
<dbReference type="Pfam" id="PF02322">
    <property type="entry name" value="Cyt_bd_oxida_II"/>
    <property type="match status" value="1"/>
</dbReference>
<dbReference type="EMBL" id="AP012342">
    <property type="protein sequence ID" value="BAM06709.1"/>
    <property type="molecule type" value="Genomic_DNA"/>
</dbReference>
<feature type="transmembrane region" description="Helical" evidence="12">
    <location>
        <begin position="84"/>
        <end position="102"/>
    </location>
</feature>
<name>I0IN60_LEPFC</name>
<evidence type="ECO:0000256" key="11">
    <source>
        <dbReference type="ARBA" id="ARBA00023136"/>
    </source>
</evidence>
<keyword evidence="9 12" id="KW-1133">Transmembrane helix</keyword>
<evidence type="ECO:0000256" key="9">
    <source>
        <dbReference type="ARBA" id="ARBA00022989"/>
    </source>
</evidence>
<evidence type="ECO:0000256" key="2">
    <source>
        <dbReference type="ARBA" id="ARBA00007543"/>
    </source>
</evidence>
<reference evidence="13 14" key="1">
    <citation type="journal article" date="2012" name="J. Bacteriol.">
        <title>Complete Genome Sequence of Leptospirillum ferrooxidans Strain C2-3, Isolated from a Fresh Volcanic Ash Deposit on the Island of Miyake, Japan.</title>
        <authorList>
            <person name="Fujimura R."/>
            <person name="Sato Y."/>
            <person name="Nishizawa T."/>
            <person name="Oshima K."/>
            <person name="Kim S.-W."/>
            <person name="Hattori M."/>
            <person name="Kamijo T."/>
            <person name="Ohta H."/>
        </authorList>
    </citation>
    <scope>NUCLEOTIDE SEQUENCE [LARGE SCALE GENOMIC DNA]</scope>
    <source>
        <strain evidence="13 14">C2-3</strain>
    </source>
</reference>
<organism evidence="13 14">
    <name type="scientific">Leptospirillum ferrooxidans (strain C2-3)</name>
    <dbReference type="NCBI Taxonomy" id="1162668"/>
    <lineage>
        <taxon>Bacteria</taxon>
        <taxon>Pseudomonadati</taxon>
        <taxon>Nitrospirota</taxon>
        <taxon>Nitrospiria</taxon>
        <taxon>Nitrospirales</taxon>
        <taxon>Nitrospiraceae</taxon>
        <taxon>Leptospirillum</taxon>
    </lineage>
</organism>
<dbReference type="HOGENOM" id="CLU_049294_0_0_0"/>
<evidence type="ECO:0000313" key="14">
    <source>
        <dbReference type="Proteomes" id="UP000007382"/>
    </source>
</evidence>
<feature type="transmembrane region" description="Helical" evidence="12">
    <location>
        <begin position="12"/>
        <end position="39"/>
    </location>
</feature>
<keyword evidence="3" id="KW-0813">Transport</keyword>
<dbReference type="GO" id="GO:0016682">
    <property type="term" value="F:oxidoreductase activity, acting on diphenols and related substances as donors, oxygen as acceptor"/>
    <property type="evidence" value="ECO:0007669"/>
    <property type="project" value="TreeGrafter"/>
</dbReference>
<dbReference type="STRING" id="1162668.LFE_1006"/>
<dbReference type="PANTHER" id="PTHR43141:SF5">
    <property type="entry name" value="CYTOCHROME BD-I UBIQUINOL OXIDASE SUBUNIT 2"/>
    <property type="match status" value="1"/>
</dbReference>
<feature type="transmembrane region" description="Helical" evidence="12">
    <location>
        <begin position="264"/>
        <end position="284"/>
    </location>
</feature>
<feature type="transmembrane region" description="Helical" evidence="12">
    <location>
        <begin position="296"/>
        <end position="314"/>
    </location>
</feature>
<keyword evidence="10" id="KW-0408">Iron</keyword>
<evidence type="ECO:0000313" key="13">
    <source>
        <dbReference type="EMBL" id="BAM06709.1"/>
    </source>
</evidence>
<dbReference type="GO" id="GO:0019646">
    <property type="term" value="P:aerobic electron transport chain"/>
    <property type="evidence" value="ECO:0007669"/>
    <property type="project" value="TreeGrafter"/>
</dbReference>
<evidence type="ECO:0000256" key="10">
    <source>
        <dbReference type="ARBA" id="ARBA00023004"/>
    </source>
</evidence>
<feature type="transmembrane region" description="Helical" evidence="12">
    <location>
        <begin position="123"/>
        <end position="144"/>
    </location>
</feature>
<dbReference type="eggNOG" id="COG1294">
    <property type="taxonomic scope" value="Bacteria"/>
</dbReference>
<feature type="transmembrane region" description="Helical" evidence="12">
    <location>
        <begin position="203"/>
        <end position="223"/>
    </location>
</feature>
<evidence type="ECO:0000256" key="5">
    <source>
        <dbReference type="ARBA" id="ARBA00022617"/>
    </source>
</evidence>
<protein>
    <submittedName>
        <fullName evidence="13">Putative cytochrome d ubiquinol oxidase, subunit II</fullName>
    </submittedName>
</protein>
<evidence type="ECO:0000256" key="8">
    <source>
        <dbReference type="ARBA" id="ARBA00022982"/>
    </source>
</evidence>
<dbReference type="Proteomes" id="UP000007382">
    <property type="component" value="Chromosome"/>
</dbReference>
<feature type="transmembrane region" description="Helical" evidence="12">
    <location>
        <begin position="164"/>
        <end position="182"/>
    </location>
</feature>
<dbReference type="KEGG" id="lfc:LFE_1006"/>
<dbReference type="GO" id="GO:0046872">
    <property type="term" value="F:metal ion binding"/>
    <property type="evidence" value="ECO:0007669"/>
    <property type="project" value="UniProtKB-KW"/>
</dbReference>
<evidence type="ECO:0000256" key="7">
    <source>
        <dbReference type="ARBA" id="ARBA00022723"/>
    </source>
</evidence>
<dbReference type="GO" id="GO:0009055">
    <property type="term" value="F:electron transfer activity"/>
    <property type="evidence" value="ECO:0007669"/>
    <property type="project" value="TreeGrafter"/>
</dbReference>
<evidence type="ECO:0000256" key="6">
    <source>
        <dbReference type="ARBA" id="ARBA00022692"/>
    </source>
</evidence>
<keyword evidence="7" id="KW-0479">Metal-binding</keyword>
<dbReference type="OrthoDB" id="9776710at2"/>
<keyword evidence="5" id="KW-0349">Heme</keyword>
<evidence type="ECO:0000256" key="1">
    <source>
        <dbReference type="ARBA" id="ARBA00004651"/>
    </source>
</evidence>
<dbReference type="PANTHER" id="PTHR43141">
    <property type="entry name" value="CYTOCHROME BD2 SUBUNIT II"/>
    <property type="match status" value="1"/>
</dbReference>
<dbReference type="NCBIfam" id="TIGR00203">
    <property type="entry name" value="cydB"/>
    <property type="match status" value="1"/>
</dbReference>
<dbReference type="InterPro" id="IPR003317">
    <property type="entry name" value="Cyt-d_oxidase_su2"/>
</dbReference>
<feature type="transmembrane region" description="Helical" evidence="12">
    <location>
        <begin position="334"/>
        <end position="361"/>
    </location>
</feature>
<reference evidence="14" key="2">
    <citation type="submission" date="2012-03" db="EMBL/GenBank/DDBJ databases">
        <title>The complete genome sequence of the pioneer microbe on fresh volcanic deposit, Leptospirillum ferrooxidans strain C2-3.</title>
        <authorList>
            <person name="Fujimura R."/>
            <person name="Sato Y."/>
            <person name="Nishizawa T."/>
            <person name="Nanba K."/>
            <person name="Oshima K."/>
            <person name="Hattori M."/>
            <person name="Kamijo T."/>
            <person name="Ohta H."/>
        </authorList>
    </citation>
    <scope>NUCLEOTIDE SEQUENCE [LARGE SCALE GENOMIC DNA]</scope>
    <source>
        <strain evidence="14">C2-3</strain>
    </source>
</reference>